<sequence>MQKIFILGSCVTRDPFELAIKKYDITYLARTSFASAFQKQKVYNIDISNIPSAFQRKMVENDLAKNTESLITSTKPDWLLIDFIDERFNLFSSNNGEIFTLSPELTNNCSHNKEGEVILSNSDEFFELWATGWDKFIEIAKNNNLLDKIIINKVFWTNKNNKNGNVVPHKYENWIDENNKWLNKLYQYIEKQSNVKIIEYPESLLIADHNHKWGMQPYHYIAESQLYFLEKLELLEAYKKEVLNNTINVNLLPISLSYPSIKRGNSEKYQPIRFIADTKKDNTIILELTLASNDSVSNRDLLHSICYHNLDDEYIYNKQGYILSDIQDIGYYKYINTKQSLVYKELITINIPKNSELTFSIQDFYPKGKSVILEAKIRKI</sequence>
<name>A0A369YHL2_9PAST</name>
<dbReference type="EMBL" id="QEPN01000003">
    <property type="protein sequence ID" value="RDE72604.1"/>
    <property type="molecule type" value="Genomic_DNA"/>
</dbReference>
<proteinExistence type="predicted"/>
<gene>
    <name evidence="1" type="ORF">DPV93_04790</name>
</gene>
<organism evidence="1 2">
    <name type="scientific">Haemophilus sputorum</name>
    <dbReference type="NCBI Taxonomy" id="1078480"/>
    <lineage>
        <taxon>Bacteria</taxon>
        <taxon>Pseudomonadati</taxon>
        <taxon>Pseudomonadota</taxon>
        <taxon>Gammaproteobacteria</taxon>
        <taxon>Pasteurellales</taxon>
        <taxon>Pasteurellaceae</taxon>
        <taxon>Haemophilus</taxon>
    </lineage>
</organism>
<dbReference type="AlphaFoldDB" id="A0A369YHL2"/>
<comment type="caution">
    <text evidence="1">The sequence shown here is derived from an EMBL/GenBank/DDBJ whole genome shotgun (WGS) entry which is preliminary data.</text>
</comment>
<reference evidence="1 2" key="1">
    <citation type="submission" date="2018-05" db="EMBL/GenBank/DDBJ databases">
        <title>Draft Genome Sequences for a Diverse set of 7 Haemophilus Species.</title>
        <authorList>
            <person name="Nichols M."/>
            <person name="Topaz N."/>
            <person name="Wang X."/>
            <person name="Wang X."/>
            <person name="Boxrud D."/>
        </authorList>
    </citation>
    <scope>NUCLEOTIDE SEQUENCE [LARGE SCALE GENOMIC DNA]</scope>
    <source>
        <strain evidence="1 2">C2002001239</strain>
    </source>
</reference>
<accession>A0A369YHL2</accession>
<dbReference type="Pfam" id="PF19786">
    <property type="entry name" value="DUF6270"/>
    <property type="match status" value="1"/>
</dbReference>
<evidence type="ECO:0000313" key="2">
    <source>
        <dbReference type="Proteomes" id="UP000253872"/>
    </source>
</evidence>
<dbReference type="InterPro" id="IPR046237">
    <property type="entry name" value="DUF6270"/>
</dbReference>
<protein>
    <submittedName>
        <fullName evidence="1">Uncharacterized protein</fullName>
    </submittedName>
</protein>
<dbReference type="RefSeq" id="WP_111402607.1">
    <property type="nucleotide sequence ID" value="NZ_QEPN01000003.1"/>
</dbReference>
<evidence type="ECO:0000313" key="1">
    <source>
        <dbReference type="EMBL" id="RDE72604.1"/>
    </source>
</evidence>
<dbReference type="Proteomes" id="UP000253872">
    <property type="component" value="Unassembled WGS sequence"/>
</dbReference>